<dbReference type="Proteomes" id="UP001454036">
    <property type="component" value="Unassembled WGS sequence"/>
</dbReference>
<evidence type="ECO:0000256" key="1">
    <source>
        <dbReference type="SAM" id="MobiDB-lite"/>
    </source>
</evidence>
<reference evidence="2 3" key="1">
    <citation type="submission" date="2024-01" db="EMBL/GenBank/DDBJ databases">
        <title>The complete chloroplast genome sequence of Lithospermum erythrorhizon: insights into the phylogenetic relationship among Boraginaceae species and the maternal lineages of purple gromwells.</title>
        <authorList>
            <person name="Okada T."/>
            <person name="Watanabe K."/>
        </authorList>
    </citation>
    <scope>NUCLEOTIDE SEQUENCE [LARGE SCALE GENOMIC DNA]</scope>
</reference>
<evidence type="ECO:0000313" key="2">
    <source>
        <dbReference type="EMBL" id="GAA0144956.1"/>
    </source>
</evidence>
<accession>A0AAV3P1T0</accession>
<dbReference type="AlphaFoldDB" id="A0AAV3P1T0"/>
<comment type="caution">
    <text evidence="2">The sequence shown here is derived from an EMBL/GenBank/DDBJ whole genome shotgun (WGS) entry which is preliminary data.</text>
</comment>
<keyword evidence="3" id="KW-1185">Reference proteome</keyword>
<organism evidence="2 3">
    <name type="scientific">Lithospermum erythrorhizon</name>
    <name type="common">Purple gromwell</name>
    <name type="synonym">Lithospermum officinale var. erythrorhizon</name>
    <dbReference type="NCBI Taxonomy" id="34254"/>
    <lineage>
        <taxon>Eukaryota</taxon>
        <taxon>Viridiplantae</taxon>
        <taxon>Streptophyta</taxon>
        <taxon>Embryophyta</taxon>
        <taxon>Tracheophyta</taxon>
        <taxon>Spermatophyta</taxon>
        <taxon>Magnoliopsida</taxon>
        <taxon>eudicotyledons</taxon>
        <taxon>Gunneridae</taxon>
        <taxon>Pentapetalae</taxon>
        <taxon>asterids</taxon>
        <taxon>lamiids</taxon>
        <taxon>Boraginales</taxon>
        <taxon>Boraginaceae</taxon>
        <taxon>Boraginoideae</taxon>
        <taxon>Lithospermeae</taxon>
        <taxon>Lithospermum</taxon>
    </lineage>
</organism>
<evidence type="ECO:0008006" key="4">
    <source>
        <dbReference type="Google" id="ProtNLM"/>
    </source>
</evidence>
<gene>
    <name evidence="2" type="ORF">LIER_05268</name>
</gene>
<name>A0AAV3P1T0_LITER</name>
<sequence length="238" mass="26795">MTFFMVEGKQVGLAISDLSNIYRGLNILARSETPGDDAKANVPFHYVSTWMAFYFNTHFPVPQDLKGSRMIKYGGEGGAKYYTTEDIDKRVQIGQELRLCKEKGVTPSSAHIAPQMSSSKKRTHSLDTNGVDDNDDRNFKNIRTKEPAIVDCPPNEGDLLPTNQTLNTVEDVQGRDLGHQMSCYGDSGDMIEDSALAEDIYSLHQAELMSEEEENQFQHMKMDLESKKQKLGIFKIIF</sequence>
<protein>
    <recommendedName>
        <fullName evidence="4">Aminotransferase-like plant mobile domain-containing protein</fullName>
    </recommendedName>
</protein>
<evidence type="ECO:0000313" key="3">
    <source>
        <dbReference type="Proteomes" id="UP001454036"/>
    </source>
</evidence>
<feature type="region of interest" description="Disordered" evidence="1">
    <location>
        <begin position="104"/>
        <end position="139"/>
    </location>
</feature>
<dbReference type="EMBL" id="BAABME010000718">
    <property type="protein sequence ID" value="GAA0144956.1"/>
    <property type="molecule type" value="Genomic_DNA"/>
</dbReference>
<proteinExistence type="predicted"/>